<dbReference type="InterPro" id="IPR036010">
    <property type="entry name" value="2Fe-2S_ferredoxin-like_sf"/>
</dbReference>
<evidence type="ECO:0000256" key="6">
    <source>
        <dbReference type="ARBA" id="ARBA00034078"/>
    </source>
</evidence>
<protein>
    <submittedName>
        <fullName evidence="8">2Fe-2S iron-sulfur cluster binding domain-containing protein</fullName>
    </submittedName>
</protein>
<dbReference type="PANTHER" id="PTHR23426">
    <property type="entry name" value="FERREDOXIN/ADRENODOXIN"/>
    <property type="match status" value="1"/>
</dbReference>
<dbReference type="SUPFAM" id="SSF54292">
    <property type="entry name" value="2Fe-2S ferredoxin-like"/>
    <property type="match status" value="1"/>
</dbReference>
<name>A0ABX8B5E9_9BACT</name>
<evidence type="ECO:0000313" key="8">
    <source>
        <dbReference type="EMBL" id="QUV94754.1"/>
    </source>
</evidence>
<evidence type="ECO:0000256" key="2">
    <source>
        <dbReference type="ARBA" id="ARBA00022714"/>
    </source>
</evidence>
<dbReference type="PROSITE" id="PS51085">
    <property type="entry name" value="2FE2S_FER_2"/>
    <property type="match status" value="1"/>
</dbReference>
<keyword evidence="5" id="KW-0411">Iron-sulfur</keyword>
<dbReference type="InterPro" id="IPR001041">
    <property type="entry name" value="2Fe-2S_ferredoxin-type"/>
</dbReference>
<dbReference type="Pfam" id="PF00111">
    <property type="entry name" value="Fer2"/>
    <property type="match status" value="1"/>
</dbReference>
<keyword evidence="2" id="KW-0001">2Fe-2S</keyword>
<dbReference type="Gene3D" id="3.10.20.30">
    <property type="match status" value="1"/>
</dbReference>
<keyword evidence="9" id="KW-1185">Reference proteome</keyword>
<proteinExistence type="inferred from homology"/>
<dbReference type="RefSeq" id="WP_211423024.1">
    <property type="nucleotide sequence ID" value="NZ_CP072642.1"/>
</dbReference>
<sequence>MKTLTLQPINKTISVKTDTKVLDTLLASQCEVAMACGGMGLCATCHVFVIKGEESLTPRTEREIRTLGTITGATARSRLSCQARIIGDGVVVELPEGMYLQDIEDLRVLVGKRAEVPILHPRDGRVLIERGKIITKSRILELEGEDFDMSKLAASAS</sequence>
<comment type="similarity">
    <text evidence="1">Belongs to the adrenodoxin/putidaredoxin family.</text>
</comment>
<comment type="cofactor">
    <cofactor evidence="6">
        <name>[2Fe-2S] cluster</name>
        <dbReference type="ChEBI" id="CHEBI:190135"/>
    </cofactor>
</comment>
<evidence type="ECO:0000256" key="3">
    <source>
        <dbReference type="ARBA" id="ARBA00022723"/>
    </source>
</evidence>
<evidence type="ECO:0000313" key="9">
    <source>
        <dbReference type="Proteomes" id="UP000677668"/>
    </source>
</evidence>
<reference evidence="8 9" key="1">
    <citation type="submission" date="2021-03" db="EMBL/GenBank/DDBJ databases">
        <title>Genomic and phenotypic characterization of Chloracidobacterium isolates provides evidence for multiple species.</title>
        <authorList>
            <person name="Saini M.K."/>
            <person name="Costas A.M.G."/>
            <person name="Tank M."/>
            <person name="Bryant D.A."/>
        </authorList>
    </citation>
    <scope>NUCLEOTIDE SEQUENCE [LARGE SCALE GENOMIC DNA]</scope>
    <source>
        <strain evidence="8 9">N</strain>
    </source>
</reference>
<evidence type="ECO:0000256" key="1">
    <source>
        <dbReference type="ARBA" id="ARBA00010914"/>
    </source>
</evidence>
<evidence type="ECO:0000256" key="5">
    <source>
        <dbReference type="ARBA" id="ARBA00023014"/>
    </source>
</evidence>
<keyword evidence="4" id="KW-0408">Iron</keyword>
<organism evidence="8 9">
    <name type="scientific">Chloracidobacterium sp. N</name>
    <dbReference type="NCBI Taxonomy" id="2821540"/>
    <lineage>
        <taxon>Bacteria</taxon>
        <taxon>Pseudomonadati</taxon>
        <taxon>Acidobacteriota</taxon>
        <taxon>Terriglobia</taxon>
        <taxon>Terriglobales</taxon>
        <taxon>Acidobacteriaceae</taxon>
        <taxon>Chloracidobacterium</taxon>
        <taxon>Chloracidobacterium aggregatum</taxon>
    </lineage>
</organism>
<dbReference type="InterPro" id="IPR012675">
    <property type="entry name" value="Beta-grasp_dom_sf"/>
</dbReference>
<feature type="domain" description="2Fe-2S ferredoxin-type" evidence="7">
    <location>
        <begin position="2"/>
        <end position="98"/>
    </location>
</feature>
<dbReference type="EMBL" id="CP072642">
    <property type="protein sequence ID" value="QUV94754.1"/>
    <property type="molecule type" value="Genomic_DNA"/>
</dbReference>
<evidence type="ECO:0000256" key="4">
    <source>
        <dbReference type="ARBA" id="ARBA00023004"/>
    </source>
</evidence>
<dbReference type="InterPro" id="IPR001055">
    <property type="entry name" value="Adrenodoxin-like"/>
</dbReference>
<evidence type="ECO:0000259" key="7">
    <source>
        <dbReference type="PROSITE" id="PS51085"/>
    </source>
</evidence>
<gene>
    <name evidence="8" type="ORF">J8C05_04725</name>
</gene>
<dbReference type="CDD" id="cd00207">
    <property type="entry name" value="fer2"/>
    <property type="match status" value="1"/>
</dbReference>
<dbReference type="PANTHER" id="PTHR23426:SF65">
    <property type="entry name" value="FERREDOXIN-2, MITOCHONDRIAL"/>
    <property type="match status" value="1"/>
</dbReference>
<accession>A0ABX8B5E9</accession>
<dbReference type="Proteomes" id="UP000677668">
    <property type="component" value="Chromosome 1"/>
</dbReference>
<keyword evidence="3" id="KW-0479">Metal-binding</keyword>